<reference evidence="3 4" key="1">
    <citation type="submission" date="2017-12" db="EMBL/GenBank/DDBJ databases">
        <title>Comparative genomics of Botrytis spp.</title>
        <authorList>
            <person name="Valero-Jimenez C.A."/>
            <person name="Tapia P."/>
            <person name="Veloso J."/>
            <person name="Silva-Moreno E."/>
            <person name="Staats M."/>
            <person name="Valdes J.H."/>
            <person name="Van Kan J.A.L."/>
        </authorList>
    </citation>
    <scope>NUCLEOTIDE SEQUENCE [LARGE SCALE GENOMIC DNA]</scope>
    <source>
        <strain evidence="3 4">Bh0001</strain>
    </source>
</reference>
<accession>A0A4Z1GAI8</accession>
<keyword evidence="4" id="KW-1185">Reference proteome</keyword>
<evidence type="ECO:0000256" key="1">
    <source>
        <dbReference type="SAM" id="Coils"/>
    </source>
</evidence>
<comment type="caution">
    <text evidence="3">The sequence shown here is derived from an EMBL/GenBank/DDBJ whole genome shotgun (WGS) entry which is preliminary data.</text>
</comment>
<protein>
    <submittedName>
        <fullName evidence="3">Uncharacterized protein</fullName>
    </submittedName>
</protein>
<dbReference type="AlphaFoldDB" id="A0A4Z1GAI8"/>
<gene>
    <name evidence="3" type="ORF">BHYA_0225g00080</name>
</gene>
<evidence type="ECO:0000313" key="3">
    <source>
        <dbReference type="EMBL" id="TGO33825.1"/>
    </source>
</evidence>
<dbReference type="Proteomes" id="UP000297814">
    <property type="component" value="Unassembled WGS sequence"/>
</dbReference>
<feature type="region of interest" description="Disordered" evidence="2">
    <location>
        <begin position="137"/>
        <end position="161"/>
    </location>
</feature>
<dbReference type="EMBL" id="PQXK01000225">
    <property type="protein sequence ID" value="TGO33825.1"/>
    <property type="molecule type" value="Genomic_DNA"/>
</dbReference>
<evidence type="ECO:0000313" key="4">
    <source>
        <dbReference type="Proteomes" id="UP000297814"/>
    </source>
</evidence>
<sequence>MIPKRTASEMMGSSGKAEGGPLKRMREILKKNADKVTCSNNEFGPLIRHNSIIIARHERDIRIWKRYIKNAQKAAGELEQTNKEYKEDIEKNRQEIVELKQEVEQGEAREEELQRAVHKDMSEFLEGKLEKAGFSLEKEGEEDQGEKIAGDGEKKMIKNEI</sequence>
<name>A0A4Z1GAI8_9HELO</name>
<organism evidence="3 4">
    <name type="scientific">Botrytis hyacinthi</name>
    <dbReference type="NCBI Taxonomy" id="278943"/>
    <lineage>
        <taxon>Eukaryota</taxon>
        <taxon>Fungi</taxon>
        <taxon>Dikarya</taxon>
        <taxon>Ascomycota</taxon>
        <taxon>Pezizomycotina</taxon>
        <taxon>Leotiomycetes</taxon>
        <taxon>Helotiales</taxon>
        <taxon>Sclerotiniaceae</taxon>
        <taxon>Botrytis</taxon>
    </lineage>
</organism>
<feature type="region of interest" description="Disordered" evidence="2">
    <location>
        <begin position="1"/>
        <end position="20"/>
    </location>
</feature>
<keyword evidence="1" id="KW-0175">Coiled coil</keyword>
<feature type="coiled-coil region" evidence="1">
    <location>
        <begin position="68"/>
        <end position="116"/>
    </location>
</feature>
<feature type="compositionally biased region" description="Basic and acidic residues" evidence="2">
    <location>
        <begin position="145"/>
        <end position="161"/>
    </location>
</feature>
<proteinExistence type="predicted"/>
<evidence type="ECO:0000256" key="2">
    <source>
        <dbReference type="SAM" id="MobiDB-lite"/>
    </source>
</evidence>